<evidence type="ECO:0000259" key="11">
    <source>
        <dbReference type="Pfam" id="PF00456"/>
    </source>
</evidence>
<dbReference type="InterPro" id="IPR005474">
    <property type="entry name" value="Transketolase_N"/>
</dbReference>
<evidence type="ECO:0000256" key="6">
    <source>
        <dbReference type="ARBA" id="ARBA00023317"/>
    </source>
</evidence>
<evidence type="ECO:0000256" key="5">
    <source>
        <dbReference type="ARBA" id="ARBA00023052"/>
    </source>
</evidence>
<evidence type="ECO:0000259" key="12">
    <source>
        <dbReference type="Pfam" id="PF17831"/>
    </source>
</evidence>
<dbReference type="InterPro" id="IPR041621">
    <property type="entry name" value="PDH_E1_M"/>
</dbReference>
<dbReference type="Gene3D" id="3.40.50.920">
    <property type="match status" value="1"/>
</dbReference>
<reference evidence="14 15" key="1">
    <citation type="submission" date="2023-03" db="EMBL/GenBank/DDBJ databases">
        <title>Complete genome sequences of several Auritidibacter ignavus strains isolated from ear infections.</title>
        <authorList>
            <person name="Baehr T."/>
            <person name="Baumhoegger A.M."/>
        </authorList>
    </citation>
    <scope>NUCLEOTIDE SEQUENCE [LARGE SCALE GENOMIC DNA]</scope>
    <source>
        <strain evidence="14 15">BABAE-6</strain>
    </source>
</reference>
<dbReference type="InterPro" id="IPR055152">
    <property type="entry name" value="Transketolase-like_C_2"/>
</dbReference>
<evidence type="ECO:0000256" key="1">
    <source>
        <dbReference type="ARBA" id="ARBA00001964"/>
    </source>
</evidence>
<dbReference type="GO" id="GO:0004739">
    <property type="term" value="F:pyruvate dehydrogenase (acetyl-transferring) activity"/>
    <property type="evidence" value="ECO:0007669"/>
    <property type="project" value="UniProtKB-EC"/>
</dbReference>
<protein>
    <recommendedName>
        <fullName evidence="3 8">Pyruvate dehydrogenase E1 component</fullName>
        <ecNumber evidence="2 8">1.2.4.1</ecNumber>
    </recommendedName>
</protein>
<dbReference type="Pfam" id="PF17831">
    <property type="entry name" value="PDH_E1_M"/>
    <property type="match status" value="1"/>
</dbReference>
<feature type="domain" description="Pyruvate dehydrogenase E1 component middle" evidence="12">
    <location>
        <begin position="494"/>
        <end position="722"/>
    </location>
</feature>
<keyword evidence="5 8" id="KW-0786">Thiamine pyrophosphate</keyword>
<dbReference type="RefSeq" id="WP_279674976.1">
    <property type="nucleotide sequence ID" value="NZ_CP122566.1"/>
</dbReference>
<dbReference type="FunFam" id="3.40.50.970:FF:000011">
    <property type="entry name" value="Pyruvate dehydrogenase E1 component"/>
    <property type="match status" value="1"/>
</dbReference>
<comment type="cofactor">
    <cofactor evidence="1 8">
        <name>thiamine diphosphate</name>
        <dbReference type="ChEBI" id="CHEBI:58937"/>
    </cofactor>
</comment>
<dbReference type="EC" id="1.2.4.1" evidence="2 8"/>
<dbReference type="Pfam" id="PF22613">
    <property type="entry name" value="Transketolase_C_1"/>
    <property type="match status" value="1"/>
</dbReference>
<evidence type="ECO:0000256" key="4">
    <source>
        <dbReference type="ARBA" id="ARBA00023002"/>
    </source>
</evidence>
<comment type="function">
    <text evidence="8">Component of the pyruvate dehydrogenase (PDH) complex, that catalyzes the overall conversion of pyruvate to acetyl-CoA and CO(2).</text>
</comment>
<dbReference type="InterPro" id="IPR004660">
    <property type="entry name" value="PDH_E1"/>
</dbReference>
<keyword evidence="9" id="KW-0460">Magnesium</keyword>
<dbReference type="CDD" id="cd02017">
    <property type="entry name" value="TPP_E1_EcPDC_like"/>
    <property type="match status" value="1"/>
</dbReference>
<dbReference type="AlphaFoldDB" id="A0AAJ6AK54"/>
<keyword evidence="6 8" id="KW-0670">Pyruvate</keyword>
<organism evidence="14 15">
    <name type="scientific">Auritidibacter ignavus</name>
    <dbReference type="NCBI Taxonomy" id="678932"/>
    <lineage>
        <taxon>Bacteria</taxon>
        <taxon>Bacillati</taxon>
        <taxon>Actinomycetota</taxon>
        <taxon>Actinomycetes</taxon>
        <taxon>Micrococcales</taxon>
        <taxon>Micrococcaceae</taxon>
        <taxon>Auritidibacter</taxon>
    </lineage>
</organism>
<keyword evidence="15" id="KW-1185">Reference proteome</keyword>
<comment type="cofactor">
    <cofactor evidence="9">
        <name>Mg(2+)</name>
        <dbReference type="ChEBI" id="CHEBI:18420"/>
    </cofactor>
</comment>
<feature type="domain" description="Transketolase-like C-terminal" evidence="13">
    <location>
        <begin position="736"/>
        <end position="866"/>
    </location>
</feature>
<sequence>MSAAEESSHIRNRLTDNVPDKDPQETQDWIESFDGMLEERGTERAEYIMRNLLQRASSKSVSIPMVTTTDYVNTIPADQEPDYPGDEELERRYRNYLRWNAAMIVQHAQREGIEVGGHISSYAGQATLYEVGLNHFFRGPDHPGGGDQVFFQGHSSPGNYARAFLEGRLTEEDLDGFRQEKSKGDHGLPSYPHPRMMSDFWQFPTVSMGIGPLNAIQQAQVNRYLHNRGIKDTSEQHVWAFLGDGEMDEPESRGALHIAANDKLDNLTFVINCNLQRLDGPVRGNGKIVQELEAYFHGAGWNVIKVLWGREWDPLLEADDTGELVRIMNETPDGDYQTYKAEDGAFVREHFFGRSSTTKKLVADMSDDEIWGLKRGGHDYKKVYAAYDAALKFKGKPTVILAHTIKGYGLGTHFEGRNATHQMKKLTVEDIKVFRDRHRIPISDEQIEADPYHVPYYHPGPDAPEIKYMMERREALGGFLPQRRENYDQLAMPDEKLYKHARKGSGKQEVATTMAFVRLLRDIMRDKNIGQRIVPIIPDEARTFGMDSFFPTAKIYNPRGQNYMAVDRDLFLSYKESSQGQLLHVGINEAGATGAMTALGTSYATHGEIMIPVYIFYSMFGFQRTGDLVWAATDQLARGFMIGATAGRTTLTGEGTQHMDGHSPILAATNPAVRHYDPAFSYEIAHIVRHGLDVMYGDHDGDPLDRDVLFYLTVYNEPIVHPEEPEDLDVESLLKGIYRYSVSEHDGPKVNLFGSGVSLPWVIEAAELLADDWGVSADVWSVPSWTELRREAVATEHYNFMHPDEQDQVPYITQVLQGVDGPIVATTDYVTLLPDQLRPYIPNRFAVLGADGFGFADTRAAARRYFTNDAHSTVVRALKELEATGEVPEGTTAQAFAQYRIDDVTAGTTGTAGGDA</sequence>
<dbReference type="PANTHER" id="PTHR43825:SF3">
    <property type="entry name" value="PYRUVATE DEHYDROGENASE E1 COMPONENT"/>
    <property type="match status" value="1"/>
</dbReference>
<feature type="binding site" evidence="9">
    <location>
        <position position="274"/>
    </location>
    <ligand>
        <name>Mg(2+)</name>
        <dbReference type="ChEBI" id="CHEBI:18420"/>
    </ligand>
</feature>
<dbReference type="InterPro" id="IPR035807">
    <property type="entry name" value="PDC_E1_N"/>
</dbReference>
<dbReference type="Pfam" id="PF00456">
    <property type="entry name" value="Transketolase_N"/>
    <property type="match status" value="1"/>
</dbReference>
<dbReference type="Proteomes" id="UP001224674">
    <property type="component" value="Chromosome"/>
</dbReference>
<name>A0AAJ6AK54_9MICC</name>
<feature type="binding site" evidence="9">
    <location>
        <position position="244"/>
    </location>
    <ligand>
        <name>Mg(2+)</name>
        <dbReference type="ChEBI" id="CHEBI:18420"/>
    </ligand>
</feature>
<accession>A0AAJ6AK54</accession>
<dbReference type="PANTHER" id="PTHR43825">
    <property type="entry name" value="PYRUVATE DEHYDROGENASE E1 COMPONENT"/>
    <property type="match status" value="1"/>
</dbReference>
<evidence type="ECO:0000313" key="15">
    <source>
        <dbReference type="Proteomes" id="UP001224674"/>
    </source>
</evidence>
<evidence type="ECO:0000256" key="7">
    <source>
        <dbReference type="ARBA" id="ARBA00051231"/>
    </source>
</evidence>
<comment type="catalytic activity">
    <reaction evidence="7 8">
        <text>N(6)-[(R)-lipoyl]-L-lysyl-[protein] + pyruvate + H(+) = N(6)-[(R)-S(8)-acetyldihydrolipoyl]-L-lysyl-[protein] + CO2</text>
        <dbReference type="Rhea" id="RHEA:19189"/>
        <dbReference type="Rhea" id="RHEA-COMP:10474"/>
        <dbReference type="Rhea" id="RHEA-COMP:10478"/>
        <dbReference type="ChEBI" id="CHEBI:15361"/>
        <dbReference type="ChEBI" id="CHEBI:15378"/>
        <dbReference type="ChEBI" id="CHEBI:16526"/>
        <dbReference type="ChEBI" id="CHEBI:83099"/>
        <dbReference type="ChEBI" id="CHEBI:83111"/>
        <dbReference type="EC" id="1.2.4.1"/>
    </reaction>
</comment>
<dbReference type="Gene3D" id="3.40.50.970">
    <property type="match status" value="2"/>
</dbReference>
<dbReference type="SUPFAM" id="SSF52922">
    <property type="entry name" value="TK C-terminal domain-like"/>
    <property type="match status" value="1"/>
</dbReference>
<dbReference type="NCBIfam" id="TIGR00759">
    <property type="entry name" value="aceE"/>
    <property type="match status" value="1"/>
</dbReference>
<dbReference type="InterPro" id="IPR029061">
    <property type="entry name" value="THDP-binding"/>
</dbReference>
<dbReference type="EMBL" id="CP122566">
    <property type="protein sequence ID" value="WGH93482.1"/>
    <property type="molecule type" value="Genomic_DNA"/>
</dbReference>
<dbReference type="SUPFAM" id="SSF52518">
    <property type="entry name" value="Thiamin diphosphate-binding fold (THDP-binding)"/>
    <property type="match status" value="2"/>
</dbReference>
<dbReference type="PIRSF" id="PIRSF000156">
    <property type="entry name" value="Pyruvate_dh_E1"/>
    <property type="match status" value="1"/>
</dbReference>
<evidence type="ECO:0000256" key="8">
    <source>
        <dbReference type="PIRNR" id="PIRNR000156"/>
    </source>
</evidence>
<feature type="region of interest" description="Disordered" evidence="10">
    <location>
        <begin position="1"/>
        <end position="26"/>
    </location>
</feature>
<gene>
    <name evidence="14" type="primary">aceE</name>
    <name evidence="14" type="ORF">QDX21_01285</name>
</gene>
<proteinExistence type="predicted"/>
<feature type="binding site" evidence="9">
    <location>
        <position position="276"/>
    </location>
    <ligand>
        <name>Mg(2+)</name>
        <dbReference type="ChEBI" id="CHEBI:18420"/>
    </ligand>
</feature>
<evidence type="ECO:0000256" key="10">
    <source>
        <dbReference type="SAM" id="MobiDB-lite"/>
    </source>
</evidence>
<evidence type="ECO:0000259" key="13">
    <source>
        <dbReference type="Pfam" id="PF22613"/>
    </source>
</evidence>
<keyword evidence="4 8" id="KW-0560">Oxidoreductase</keyword>
<dbReference type="InterPro" id="IPR009014">
    <property type="entry name" value="Transketo_C/PFOR_II"/>
</dbReference>
<evidence type="ECO:0000256" key="2">
    <source>
        <dbReference type="ARBA" id="ARBA00012281"/>
    </source>
</evidence>
<keyword evidence="9" id="KW-0479">Metal-binding</keyword>
<evidence type="ECO:0000256" key="9">
    <source>
        <dbReference type="PIRSR" id="PIRSR000156-1"/>
    </source>
</evidence>
<feature type="domain" description="Transketolase N-terminal" evidence="11">
    <location>
        <begin position="129"/>
        <end position="311"/>
    </location>
</feature>
<evidence type="ECO:0000313" key="14">
    <source>
        <dbReference type="EMBL" id="WGH93482.1"/>
    </source>
</evidence>
<dbReference type="InterPro" id="IPR051157">
    <property type="entry name" value="PDH/Transketolase"/>
</dbReference>
<dbReference type="GO" id="GO:0000287">
    <property type="term" value="F:magnesium ion binding"/>
    <property type="evidence" value="ECO:0007669"/>
    <property type="project" value="UniProtKB-ARBA"/>
</dbReference>
<evidence type="ECO:0000256" key="3">
    <source>
        <dbReference type="ARBA" id="ARBA00017172"/>
    </source>
</evidence>